<feature type="region of interest" description="Disordered" evidence="1">
    <location>
        <begin position="26"/>
        <end position="52"/>
    </location>
</feature>
<gene>
    <name evidence="2" type="ORF">HPB48_001266</name>
</gene>
<sequence>MGKKVPFMVYVGGVETRCLPLQAHGRPLSRVPQDRPQSRRVPAPPINAQMQELRRSTDFGPARVPALSVLSAEAPIQRQVSHVPRGSYHRSTAEREEAHPRTPGVPAHCPWMLAKGLQTPGPNPGTGETVPRHRPKAERNQDVAPDPDPSMPPKQGHEAPRGESEQSQTTTSPSQVSWAKVASPKAQPPLHHPEITQVQAQNARLLEEKCYS</sequence>
<keyword evidence="3" id="KW-1185">Reference proteome</keyword>
<evidence type="ECO:0000313" key="2">
    <source>
        <dbReference type="EMBL" id="KAH9362637.1"/>
    </source>
</evidence>
<evidence type="ECO:0000256" key="1">
    <source>
        <dbReference type="SAM" id="MobiDB-lite"/>
    </source>
</evidence>
<accession>A0A9J6FHZ4</accession>
<organism evidence="2 3">
    <name type="scientific">Haemaphysalis longicornis</name>
    <name type="common">Bush tick</name>
    <dbReference type="NCBI Taxonomy" id="44386"/>
    <lineage>
        <taxon>Eukaryota</taxon>
        <taxon>Metazoa</taxon>
        <taxon>Ecdysozoa</taxon>
        <taxon>Arthropoda</taxon>
        <taxon>Chelicerata</taxon>
        <taxon>Arachnida</taxon>
        <taxon>Acari</taxon>
        <taxon>Parasitiformes</taxon>
        <taxon>Ixodida</taxon>
        <taxon>Ixodoidea</taxon>
        <taxon>Ixodidae</taxon>
        <taxon>Haemaphysalinae</taxon>
        <taxon>Haemaphysalis</taxon>
    </lineage>
</organism>
<dbReference type="Proteomes" id="UP000821853">
    <property type="component" value="Chromosome 1"/>
</dbReference>
<dbReference type="VEuPathDB" id="VectorBase:HLOH_056690"/>
<proteinExistence type="predicted"/>
<name>A0A9J6FHZ4_HAELO</name>
<feature type="compositionally biased region" description="Low complexity" evidence="1">
    <location>
        <begin position="165"/>
        <end position="177"/>
    </location>
</feature>
<feature type="compositionally biased region" description="Basic and acidic residues" evidence="1">
    <location>
        <begin position="91"/>
        <end position="100"/>
    </location>
</feature>
<reference evidence="2 3" key="1">
    <citation type="journal article" date="2020" name="Cell">
        <title>Large-Scale Comparative Analyses of Tick Genomes Elucidate Their Genetic Diversity and Vector Capacities.</title>
        <authorList>
            <consortium name="Tick Genome and Microbiome Consortium (TIGMIC)"/>
            <person name="Jia N."/>
            <person name="Wang J."/>
            <person name="Shi W."/>
            <person name="Du L."/>
            <person name="Sun Y."/>
            <person name="Zhan W."/>
            <person name="Jiang J.F."/>
            <person name="Wang Q."/>
            <person name="Zhang B."/>
            <person name="Ji P."/>
            <person name="Bell-Sakyi L."/>
            <person name="Cui X.M."/>
            <person name="Yuan T.T."/>
            <person name="Jiang B.G."/>
            <person name="Yang W.F."/>
            <person name="Lam T.T."/>
            <person name="Chang Q.C."/>
            <person name="Ding S.J."/>
            <person name="Wang X.J."/>
            <person name="Zhu J.G."/>
            <person name="Ruan X.D."/>
            <person name="Zhao L."/>
            <person name="Wei J.T."/>
            <person name="Ye R.Z."/>
            <person name="Que T.C."/>
            <person name="Du C.H."/>
            <person name="Zhou Y.H."/>
            <person name="Cheng J.X."/>
            <person name="Dai P.F."/>
            <person name="Guo W.B."/>
            <person name="Han X.H."/>
            <person name="Huang E.J."/>
            <person name="Li L.F."/>
            <person name="Wei W."/>
            <person name="Gao Y.C."/>
            <person name="Liu J.Z."/>
            <person name="Shao H.Z."/>
            <person name="Wang X."/>
            <person name="Wang C.C."/>
            <person name="Yang T.C."/>
            <person name="Huo Q.B."/>
            <person name="Li W."/>
            <person name="Chen H.Y."/>
            <person name="Chen S.E."/>
            <person name="Zhou L.G."/>
            <person name="Ni X.B."/>
            <person name="Tian J.H."/>
            <person name="Sheng Y."/>
            <person name="Liu T."/>
            <person name="Pan Y.S."/>
            <person name="Xia L.Y."/>
            <person name="Li J."/>
            <person name="Zhao F."/>
            <person name="Cao W.C."/>
        </authorList>
    </citation>
    <scope>NUCLEOTIDE SEQUENCE [LARGE SCALE GENOMIC DNA]</scope>
    <source>
        <strain evidence="2">HaeL-2018</strain>
    </source>
</reference>
<evidence type="ECO:0000313" key="3">
    <source>
        <dbReference type="Proteomes" id="UP000821853"/>
    </source>
</evidence>
<protein>
    <submittedName>
        <fullName evidence="2">Uncharacterized protein</fullName>
    </submittedName>
</protein>
<dbReference type="EMBL" id="JABSTR010000001">
    <property type="protein sequence ID" value="KAH9362637.1"/>
    <property type="molecule type" value="Genomic_DNA"/>
</dbReference>
<feature type="region of interest" description="Disordered" evidence="1">
    <location>
        <begin position="80"/>
        <end position="196"/>
    </location>
</feature>
<feature type="compositionally biased region" description="Basic and acidic residues" evidence="1">
    <location>
        <begin position="155"/>
        <end position="164"/>
    </location>
</feature>
<comment type="caution">
    <text evidence="2">The sequence shown here is derived from an EMBL/GenBank/DDBJ whole genome shotgun (WGS) entry which is preliminary data.</text>
</comment>
<dbReference type="AlphaFoldDB" id="A0A9J6FHZ4"/>